<dbReference type="InterPro" id="IPR013783">
    <property type="entry name" value="Ig-like_fold"/>
</dbReference>
<keyword evidence="6" id="KW-1185">Reference proteome</keyword>
<dbReference type="EMBL" id="JAGTTL010000223">
    <property type="protein sequence ID" value="KAK6290850.1"/>
    <property type="molecule type" value="Genomic_DNA"/>
</dbReference>
<keyword evidence="2" id="KW-0393">Immunoglobulin domain</keyword>
<name>A0AAN8KKU6_9TELE</name>
<proteinExistence type="predicted"/>
<dbReference type="SMART" id="SM00407">
    <property type="entry name" value="IGc1"/>
    <property type="match status" value="3"/>
</dbReference>
<sequence length="446" mass="50357">MQCGSGAGDMLDSRLYCHRALTPASLTFKWKDTDESALTDFVQYPVVQTGEKYMGVSQLIVKRSDWDEKKTFKCAVEHSAGSKEVKIEGNHITCAPQPVFPSFYVMTPSKEEMQDNQTASFACLARDFSPKDHDITWLKNNKPIAKGVTNFCQDEKKGEQNTLYSATSFLSVGETEWTDGSEYTCRFLHTSGNQTKTVKYSSGAVCDTHVEFQFIEPTPENLFLDKKVPLECRVTSKQAGFQTIKWMTEDKKLLYQEYDEREGRSITAKILISYEEWRNGTTFICSVEHKDLPSPEEESYRRQNGEMEKRPSVFLLAPTEETSSGMVTLTCYVKDFYPKAVLVAWLVNDELVTMDSTKYQYNTTSAIETGRTYYSVYGQLTMGRDDWMVDGEVYSCVVVSRVGTDCPCSNTMETTGTAMGKTAFTFIILFLITLLYGVGATAIKVK</sequence>
<feature type="domain" description="Ig-like" evidence="4">
    <location>
        <begin position="230"/>
        <end position="301"/>
    </location>
</feature>
<keyword evidence="3" id="KW-0472">Membrane</keyword>
<feature type="domain" description="Ig-like" evidence="4">
    <location>
        <begin position="101"/>
        <end position="201"/>
    </location>
</feature>
<dbReference type="SUPFAM" id="SSF48726">
    <property type="entry name" value="Immunoglobulin"/>
    <property type="match status" value="4"/>
</dbReference>
<dbReference type="Pfam" id="PF07654">
    <property type="entry name" value="C1-set"/>
    <property type="match status" value="3"/>
</dbReference>
<dbReference type="Gene3D" id="2.60.40.10">
    <property type="entry name" value="Immunoglobulins"/>
    <property type="match status" value="4"/>
</dbReference>
<dbReference type="InterPro" id="IPR007110">
    <property type="entry name" value="Ig-like_dom"/>
</dbReference>
<evidence type="ECO:0000313" key="5">
    <source>
        <dbReference type="EMBL" id="KAK6290850.1"/>
    </source>
</evidence>
<organism evidence="5 6">
    <name type="scientific">Coregonus suidteri</name>
    <dbReference type="NCBI Taxonomy" id="861788"/>
    <lineage>
        <taxon>Eukaryota</taxon>
        <taxon>Metazoa</taxon>
        <taxon>Chordata</taxon>
        <taxon>Craniata</taxon>
        <taxon>Vertebrata</taxon>
        <taxon>Euteleostomi</taxon>
        <taxon>Actinopterygii</taxon>
        <taxon>Neopterygii</taxon>
        <taxon>Teleostei</taxon>
        <taxon>Protacanthopterygii</taxon>
        <taxon>Salmoniformes</taxon>
        <taxon>Salmonidae</taxon>
        <taxon>Coregoninae</taxon>
        <taxon>Coregonus</taxon>
    </lineage>
</organism>
<accession>A0AAN8KKU6</accession>
<dbReference type="InterPro" id="IPR003006">
    <property type="entry name" value="Ig/MHC_CS"/>
</dbReference>
<dbReference type="AlphaFoldDB" id="A0AAN8KKU6"/>
<dbReference type="CDD" id="cd16093">
    <property type="entry name" value="IgC1_CH2_Mu"/>
    <property type="match status" value="1"/>
</dbReference>
<reference evidence="5 6" key="1">
    <citation type="submission" date="2021-04" db="EMBL/GenBank/DDBJ databases">
        <authorList>
            <person name="De Guttry C."/>
            <person name="Zahm M."/>
            <person name="Klopp C."/>
            <person name="Cabau C."/>
            <person name="Louis A."/>
            <person name="Berthelot C."/>
            <person name="Parey E."/>
            <person name="Roest Crollius H."/>
            <person name="Montfort J."/>
            <person name="Robinson-Rechavi M."/>
            <person name="Bucao C."/>
            <person name="Bouchez O."/>
            <person name="Gislard M."/>
            <person name="Lluch J."/>
            <person name="Milhes M."/>
            <person name="Lampietro C."/>
            <person name="Lopez Roques C."/>
            <person name="Donnadieu C."/>
            <person name="Braasch I."/>
            <person name="Desvignes T."/>
            <person name="Postlethwait J."/>
            <person name="Bobe J."/>
            <person name="Wedekind C."/>
            <person name="Guiguen Y."/>
        </authorList>
    </citation>
    <scope>NUCLEOTIDE SEQUENCE [LARGE SCALE GENOMIC DNA]</scope>
    <source>
        <strain evidence="5">Cs_M1</strain>
        <tissue evidence="5">Blood</tissue>
    </source>
</reference>
<keyword evidence="3" id="KW-1133">Transmembrane helix</keyword>
<dbReference type="InterPro" id="IPR003597">
    <property type="entry name" value="Ig_C1-set"/>
</dbReference>
<feature type="domain" description="Ig-like" evidence="4">
    <location>
        <begin position="311"/>
        <end position="398"/>
    </location>
</feature>
<keyword evidence="1" id="KW-1015">Disulfide bond</keyword>
<evidence type="ECO:0000256" key="2">
    <source>
        <dbReference type="ARBA" id="ARBA00023319"/>
    </source>
</evidence>
<comment type="caution">
    <text evidence="5">The sequence shown here is derived from an EMBL/GenBank/DDBJ whole genome shotgun (WGS) entry which is preliminary data.</text>
</comment>
<dbReference type="FunFam" id="2.60.40.10:FF:000283">
    <property type="entry name" value="Immunoglobulin kappa constant"/>
    <property type="match status" value="1"/>
</dbReference>
<dbReference type="PROSITE" id="PS00290">
    <property type="entry name" value="IG_MHC"/>
    <property type="match status" value="1"/>
</dbReference>
<keyword evidence="3" id="KW-0812">Transmembrane</keyword>
<dbReference type="PROSITE" id="PS50835">
    <property type="entry name" value="IG_LIKE"/>
    <property type="match status" value="4"/>
</dbReference>
<evidence type="ECO:0000256" key="3">
    <source>
        <dbReference type="SAM" id="Phobius"/>
    </source>
</evidence>
<evidence type="ECO:0000259" key="4">
    <source>
        <dbReference type="PROSITE" id="PS50835"/>
    </source>
</evidence>
<feature type="transmembrane region" description="Helical" evidence="3">
    <location>
        <begin position="423"/>
        <end position="443"/>
    </location>
</feature>
<dbReference type="PANTHER" id="PTHR23411">
    <property type="entry name" value="TAPASIN"/>
    <property type="match status" value="1"/>
</dbReference>
<feature type="domain" description="Ig-like" evidence="4">
    <location>
        <begin position="1"/>
        <end position="88"/>
    </location>
</feature>
<protein>
    <recommendedName>
        <fullName evidence="4">Ig-like domain-containing protein</fullName>
    </recommendedName>
</protein>
<evidence type="ECO:0000313" key="6">
    <source>
        <dbReference type="Proteomes" id="UP001356427"/>
    </source>
</evidence>
<gene>
    <name evidence="5" type="ORF">J4Q44_G00387480</name>
</gene>
<dbReference type="InterPro" id="IPR050380">
    <property type="entry name" value="Immune_Resp_Modulators"/>
</dbReference>
<dbReference type="InterPro" id="IPR036179">
    <property type="entry name" value="Ig-like_dom_sf"/>
</dbReference>
<evidence type="ECO:0000256" key="1">
    <source>
        <dbReference type="ARBA" id="ARBA00023157"/>
    </source>
</evidence>
<dbReference type="Proteomes" id="UP001356427">
    <property type="component" value="Unassembled WGS sequence"/>
</dbReference>